<reference evidence="2 3" key="1">
    <citation type="submission" date="2016-06" db="EMBL/GenBank/DDBJ databases">
        <title>Genome sequence of Clostridium acetireducens DSM 10703.</title>
        <authorList>
            <person name="Poehlein A."/>
            <person name="Fluechter S."/>
            <person name="Duerre P."/>
            <person name="Daniel R."/>
        </authorList>
    </citation>
    <scope>NUCLEOTIDE SEQUENCE [LARGE SCALE GENOMIC DNA]</scope>
    <source>
        <strain evidence="2 3">DSM 10703</strain>
    </source>
</reference>
<feature type="region of interest" description="Disordered" evidence="1">
    <location>
        <begin position="185"/>
        <end position="240"/>
    </location>
</feature>
<feature type="compositionally biased region" description="Basic and acidic residues" evidence="1">
    <location>
        <begin position="185"/>
        <end position="225"/>
    </location>
</feature>
<evidence type="ECO:0000313" key="2">
    <source>
        <dbReference type="EMBL" id="OFI01421.1"/>
    </source>
</evidence>
<feature type="region of interest" description="Disordered" evidence="1">
    <location>
        <begin position="80"/>
        <end position="99"/>
    </location>
</feature>
<evidence type="ECO:0000313" key="3">
    <source>
        <dbReference type="Proteomes" id="UP000175744"/>
    </source>
</evidence>
<dbReference type="Proteomes" id="UP000175744">
    <property type="component" value="Unassembled WGS sequence"/>
</dbReference>
<keyword evidence="3" id="KW-1185">Reference proteome</keyword>
<protein>
    <submittedName>
        <fullName evidence="2">Uncharacterized protein</fullName>
    </submittedName>
</protein>
<name>A0A1E8EVX7_9CLOT</name>
<accession>A0A1E8EVX7</accession>
<organism evidence="2 3">
    <name type="scientific">Clostridium acetireducens DSM 10703</name>
    <dbReference type="NCBI Taxonomy" id="1121290"/>
    <lineage>
        <taxon>Bacteria</taxon>
        <taxon>Bacillati</taxon>
        <taxon>Bacillota</taxon>
        <taxon>Clostridia</taxon>
        <taxon>Eubacteriales</taxon>
        <taxon>Clostridiaceae</taxon>
        <taxon>Clostridium</taxon>
    </lineage>
</organism>
<sequence>MMVGNNKNISIFSNRNFYYSQDKKDSVVKGIEKQIKIVQKQMVKISENESLSAEQKLDMKKDLREQLDELNEQLMKRNMEVQKQEREKKEEKLQKQVQNQSIQDEYTVNDSEGVNLISLSSSLKQVSIQNAVNTKMKGQARVLASEIKLDEGRGLDVTNKKEELSQTNSKIENINKQIQNTLKDVNDKIKKGNEQVKEKEDKTDKTDKRVDENKVEEKQKEKTAENSKTSKPTKKIDVYI</sequence>
<dbReference type="RefSeq" id="WP_070111234.1">
    <property type="nucleotide sequence ID" value="NZ_LZFO01000045.1"/>
</dbReference>
<proteinExistence type="predicted"/>
<evidence type="ECO:0000256" key="1">
    <source>
        <dbReference type="SAM" id="MobiDB-lite"/>
    </source>
</evidence>
<feature type="compositionally biased region" description="Basic and acidic residues" evidence="1">
    <location>
        <begin position="80"/>
        <end position="94"/>
    </location>
</feature>
<dbReference type="EMBL" id="LZFO01000045">
    <property type="protein sequence ID" value="OFI01421.1"/>
    <property type="molecule type" value="Genomic_DNA"/>
</dbReference>
<dbReference type="OrthoDB" id="2066927at2"/>
<comment type="caution">
    <text evidence="2">The sequence shown here is derived from an EMBL/GenBank/DDBJ whole genome shotgun (WGS) entry which is preliminary data.</text>
</comment>
<dbReference type="AlphaFoldDB" id="A0A1E8EVX7"/>
<gene>
    <name evidence="2" type="ORF">CLOACE_21460</name>
</gene>
<dbReference type="PATRIC" id="fig|1121290.3.peg.2160"/>